<protein>
    <recommendedName>
        <fullName evidence="1">RNA-dependent RNA polymerase</fullName>
        <ecNumber evidence="1">2.7.7.48</ecNumber>
    </recommendedName>
</protein>
<dbReference type="Proteomes" id="UP000008370">
    <property type="component" value="Unassembled WGS sequence"/>
</dbReference>
<proteinExistence type="inferred from homology"/>
<keyword evidence="1" id="KW-0694">RNA-binding</keyword>
<dbReference type="AlphaFoldDB" id="K5W8N3"/>
<dbReference type="Pfam" id="PF05183">
    <property type="entry name" value="RdRP"/>
    <property type="match status" value="1"/>
</dbReference>
<reference evidence="4 5" key="1">
    <citation type="journal article" date="2012" name="BMC Genomics">
        <title>Comparative genomics of the white-rot fungi, Phanerochaete carnosa and P. chrysosporium, to elucidate the genetic basis of the distinct wood types they colonize.</title>
        <authorList>
            <person name="Suzuki H."/>
            <person name="MacDonald J."/>
            <person name="Syed K."/>
            <person name="Salamov A."/>
            <person name="Hori C."/>
            <person name="Aerts A."/>
            <person name="Henrissat B."/>
            <person name="Wiebenga A."/>
            <person name="vanKuyk P.A."/>
            <person name="Barry K."/>
            <person name="Lindquist E."/>
            <person name="LaButti K."/>
            <person name="Lapidus A."/>
            <person name="Lucas S."/>
            <person name="Coutinho P."/>
            <person name="Gong Y."/>
            <person name="Samejima M."/>
            <person name="Mahadevan R."/>
            <person name="Abou-Zaid M."/>
            <person name="de Vries R.P."/>
            <person name="Igarashi K."/>
            <person name="Yadav J.S."/>
            <person name="Grigoriev I.V."/>
            <person name="Master E.R."/>
        </authorList>
    </citation>
    <scope>NUCLEOTIDE SEQUENCE [LARGE SCALE GENOMIC DNA]</scope>
    <source>
        <strain evidence="4 5">HHB-10118-sp</strain>
    </source>
</reference>
<keyword evidence="1" id="KW-0808">Transferase</keyword>
<accession>K5W8N3</accession>
<comment type="similarity">
    <text evidence="1">Belongs to the RdRP family.</text>
</comment>
<keyword evidence="5" id="KW-1185">Reference proteome</keyword>
<organism evidence="4 5">
    <name type="scientific">Phanerochaete carnosa (strain HHB-10118-sp)</name>
    <name type="common">White-rot fungus</name>
    <name type="synonym">Peniophora carnosa</name>
    <dbReference type="NCBI Taxonomy" id="650164"/>
    <lineage>
        <taxon>Eukaryota</taxon>
        <taxon>Fungi</taxon>
        <taxon>Dikarya</taxon>
        <taxon>Basidiomycota</taxon>
        <taxon>Agaricomycotina</taxon>
        <taxon>Agaricomycetes</taxon>
        <taxon>Polyporales</taxon>
        <taxon>Phanerochaetaceae</taxon>
        <taxon>Phanerochaete</taxon>
    </lineage>
</organism>
<keyword evidence="1" id="KW-0696">RNA-directed RNA polymerase</keyword>
<dbReference type="InterPro" id="IPR007855">
    <property type="entry name" value="RDRP"/>
</dbReference>
<evidence type="ECO:0000313" key="5">
    <source>
        <dbReference type="Proteomes" id="UP000008370"/>
    </source>
</evidence>
<dbReference type="PANTHER" id="PTHR23079">
    <property type="entry name" value="RNA-DEPENDENT RNA POLYMERASE"/>
    <property type="match status" value="1"/>
</dbReference>
<dbReference type="GO" id="GO:0003723">
    <property type="term" value="F:RNA binding"/>
    <property type="evidence" value="ECO:0007669"/>
    <property type="project" value="UniProtKB-KW"/>
</dbReference>
<dbReference type="GeneID" id="18909646"/>
<dbReference type="GO" id="GO:0003968">
    <property type="term" value="F:RNA-directed RNA polymerase activity"/>
    <property type="evidence" value="ECO:0007669"/>
    <property type="project" value="UniProtKB-KW"/>
</dbReference>
<dbReference type="GO" id="GO:0030422">
    <property type="term" value="P:siRNA processing"/>
    <property type="evidence" value="ECO:0007669"/>
    <property type="project" value="TreeGrafter"/>
</dbReference>
<feature type="domain" description="RDRP core" evidence="3">
    <location>
        <begin position="421"/>
        <end position="868"/>
    </location>
</feature>
<dbReference type="EC" id="2.7.7.48" evidence="1"/>
<evidence type="ECO:0000313" key="4">
    <source>
        <dbReference type="EMBL" id="EKM55560.1"/>
    </source>
</evidence>
<keyword evidence="1" id="KW-0548">Nucleotidyltransferase</keyword>
<gene>
    <name evidence="4" type="ORF">PHACADRAFT_173707</name>
</gene>
<evidence type="ECO:0000256" key="1">
    <source>
        <dbReference type="RuleBase" id="RU363098"/>
    </source>
</evidence>
<comment type="catalytic activity">
    <reaction evidence="1">
        <text>RNA(n) + a ribonucleoside 5'-triphosphate = RNA(n+1) + diphosphate</text>
        <dbReference type="Rhea" id="RHEA:21248"/>
        <dbReference type="Rhea" id="RHEA-COMP:14527"/>
        <dbReference type="Rhea" id="RHEA-COMP:17342"/>
        <dbReference type="ChEBI" id="CHEBI:33019"/>
        <dbReference type="ChEBI" id="CHEBI:61557"/>
        <dbReference type="ChEBI" id="CHEBI:140395"/>
        <dbReference type="EC" id="2.7.7.48"/>
    </reaction>
</comment>
<evidence type="ECO:0000259" key="3">
    <source>
        <dbReference type="Pfam" id="PF05183"/>
    </source>
</evidence>
<dbReference type="PANTHER" id="PTHR23079:SF55">
    <property type="entry name" value="RNA-DIRECTED RNA POLYMERASE"/>
    <property type="match status" value="1"/>
</dbReference>
<dbReference type="RefSeq" id="XP_007395883.1">
    <property type="nucleotide sequence ID" value="XM_007395821.1"/>
</dbReference>
<dbReference type="HOGENOM" id="CLU_001366_2_1_1"/>
<dbReference type="InterPro" id="IPR057596">
    <property type="entry name" value="RDRP_core"/>
</dbReference>
<name>K5W8N3_PHACS</name>
<feature type="region of interest" description="Disordered" evidence="2">
    <location>
        <begin position="220"/>
        <end position="240"/>
    </location>
</feature>
<dbReference type="InParanoid" id="K5W8N3"/>
<sequence length="876" mass="98899">MEVQILSICPSASVHDVKHAIADVLHVPDFQQDGSPPINFEVFFYPAKSEELCRTGVLTLPSHDIGEQFLQSYGGSPADMTISVGWYDLEFRKSNKEPRPAILKKITTTPYVDPKDEEEHKQLEADLRTRSVSVCAVQFGWECRDSVYSVEYEKSCEGSSKLTFDGARREFRVRVTDAETNSSVIIVIRAMQIAWAAVHGQSPTQTVLFLALHWSPTYEFEQADEPEPSDSRTRPRKPPRQCLTALDPEHAIYSIYTSLALRFVCDEENALDSLLWLCKHARVKRNKHIYPVAQPKRNLFAPNLQNDYRDWLASLKWELAFQVDTLARNNIMDLQEILSLRSQLCRMAADKDAKYLASFVRHLAREARDPSWYRGAANPKDALKELFIRCRKEFTPPRDTPSPDDIANGTRPEFECFHAIVTPSTVRLEGPFLEQCNRVIRKYARNTSCFLRVRFADEARLQFRSEREVDCRAFIHNRFGNVLRRGLVIAGRHFHFLGYTQASLKEHTAWFVRSFKQPAVTSDGTSCEETVTADTIIAGLGVFDGILYDPELIMCPARYGARQAQCFSSTSASVTIDLDDIEVVEDIVDADGERSFTDGVGTISPNLAAEIWTRLCAASGRPPSERGPRRFQIRIQGAKGMVSVDHLLQGRKLCLRPSMIKFYAADSRTLEIADAFVKPSKFYLNRPLVMLLEELDILGGYDFLKFLQESVVEKTEAAVQSLYAAADLFDDFNLGRTYDLSNVFRELHHMGIATLDDTFSQQVLCFGRHHVLRDLKYRARIPVPSGWNLVGVADIHGCLEEGEIFACVIPYEGQEPIYLHGPTLISRSPVIHRGDVQVVRAIGPPPPGSPFEIEPLHNSVVFSTKGSSAFTICVRS</sequence>
<dbReference type="OrthoDB" id="6513042at2759"/>
<dbReference type="EMBL" id="JH930472">
    <property type="protein sequence ID" value="EKM55560.1"/>
    <property type="molecule type" value="Genomic_DNA"/>
</dbReference>
<evidence type="ECO:0000256" key="2">
    <source>
        <dbReference type="SAM" id="MobiDB-lite"/>
    </source>
</evidence>
<dbReference type="KEGG" id="pco:PHACADRAFT_173707"/>
<dbReference type="GO" id="GO:0031380">
    <property type="term" value="C:nuclear RNA-directed RNA polymerase complex"/>
    <property type="evidence" value="ECO:0007669"/>
    <property type="project" value="TreeGrafter"/>
</dbReference>